<evidence type="ECO:0000256" key="5">
    <source>
        <dbReference type="ARBA" id="ARBA00022741"/>
    </source>
</evidence>
<evidence type="ECO:0000256" key="2">
    <source>
        <dbReference type="ARBA" id="ARBA00012438"/>
    </source>
</evidence>
<protein>
    <recommendedName>
        <fullName evidence="2">histidine kinase</fullName>
        <ecNumber evidence="2">2.7.13.3</ecNumber>
    </recommendedName>
</protein>
<dbReference type="SMART" id="SM00387">
    <property type="entry name" value="HATPase_c"/>
    <property type="match status" value="1"/>
</dbReference>
<dbReference type="Pfam" id="PF02518">
    <property type="entry name" value="HATPase_c"/>
    <property type="match status" value="1"/>
</dbReference>
<dbReference type="EC" id="2.7.13.3" evidence="2"/>
<feature type="transmembrane region" description="Helical" evidence="10">
    <location>
        <begin position="143"/>
        <end position="162"/>
    </location>
</feature>
<proteinExistence type="predicted"/>
<dbReference type="InterPro" id="IPR036890">
    <property type="entry name" value="HATPase_C_sf"/>
</dbReference>
<evidence type="ECO:0000256" key="6">
    <source>
        <dbReference type="ARBA" id="ARBA00022777"/>
    </source>
</evidence>
<dbReference type="Pfam" id="PF23539">
    <property type="entry name" value="DUF7134"/>
    <property type="match status" value="1"/>
</dbReference>
<dbReference type="PANTHER" id="PTHR24421:SF10">
    <property type="entry name" value="NITRATE_NITRITE SENSOR PROTEIN NARQ"/>
    <property type="match status" value="1"/>
</dbReference>
<dbReference type="PROSITE" id="PS50109">
    <property type="entry name" value="HIS_KIN"/>
    <property type="match status" value="1"/>
</dbReference>
<feature type="transmembrane region" description="Helical" evidence="10">
    <location>
        <begin position="22"/>
        <end position="40"/>
    </location>
</feature>
<evidence type="ECO:0000256" key="7">
    <source>
        <dbReference type="ARBA" id="ARBA00022840"/>
    </source>
</evidence>
<evidence type="ECO:0000256" key="4">
    <source>
        <dbReference type="ARBA" id="ARBA00022679"/>
    </source>
</evidence>
<evidence type="ECO:0000256" key="10">
    <source>
        <dbReference type="SAM" id="Phobius"/>
    </source>
</evidence>
<dbReference type="AlphaFoldDB" id="A0A919RDB1"/>
<sequence length="403" mass="44173">MVGLVFGKVHAWSRRYSGWWDVVWLLPLGAFYLATALVYATLSSAPGQQPVLPLWGFVTLSLLMLVPLFWRRSHPLTVFAVLSGTCFVQWLLEVAAIPANMSVLIAMFTVASLRSFRWAVAAGLVAELGIVLAMMQWNTFTRGTFFSLSAFVVTIWLAGIYANTRRRYLESLEERAERAERERDQQTQLAASAERARIARELHDVVAHNVSVMIVQADGAGYAIDGDPEQARRAVQTISSTGRQALAEMRRLVGVLREHDAGPEEYAPQPGLDQLDELVVQVRASGLPVEFLVSGTRQEIPEGEQLAIYRIVQEALTNTIKHGGPGAHAIVVVDYRPREIFVVVTDDGRGAAAPRRVDGHGLVGMRERVAMYGGRVSAEPRTGGGFEVAVWLPIADSGGTRAA</sequence>
<dbReference type="EMBL" id="BOOW01000009">
    <property type="protein sequence ID" value="GII91332.1"/>
    <property type="molecule type" value="Genomic_DNA"/>
</dbReference>
<keyword evidence="7" id="KW-0067">ATP-binding</keyword>
<evidence type="ECO:0000256" key="9">
    <source>
        <dbReference type="SAM" id="Coils"/>
    </source>
</evidence>
<dbReference type="InterPro" id="IPR055558">
    <property type="entry name" value="DUF7134"/>
</dbReference>
<dbReference type="GO" id="GO:0046983">
    <property type="term" value="F:protein dimerization activity"/>
    <property type="evidence" value="ECO:0007669"/>
    <property type="project" value="InterPro"/>
</dbReference>
<keyword evidence="8" id="KW-0902">Two-component regulatory system</keyword>
<dbReference type="SUPFAM" id="SSF55874">
    <property type="entry name" value="ATPase domain of HSP90 chaperone/DNA topoisomerase II/histidine kinase"/>
    <property type="match status" value="1"/>
</dbReference>
<comment type="caution">
    <text evidence="12">The sequence shown here is derived from an EMBL/GenBank/DDBJ whole genome shotgun (WGS) entry which is preliminary data.</text>
</comment>
<dbReference type="Gene3D" id="1.20.5.1930">
    <property type="match status" value="1"/>
</dbReference>
<feature type="transmembrane region" description="Helical" evidence="10">
    <location>
        <begin position="118"/>
        <end position="137"/>
    </location>
</feature>
<feature type="coiled-coil region" evidence="9">
    <location>
        <begin position="162"/>
        <end position="196"/>
    </location>
</feature>
<dbReference type="Proteomes" id="UP000606172">
    <property type="component" value="Unassembled WGS sequence"/>
</dbReference>
<evidence type="ECO:0000313" key="12">
    <source>
        <dbReference type="EMBL" id="GII91332.1"/>
    </source>
</evidence>
<keyword evidence="6 12" id="KW-0418">Kinase</keyword>
<accession>A0A919RDB1</accession>
<keyword evidence="3" id="KW-0597">Phosphoprotein</keyword>
<dbReference type="InterPro" id="IPR011712">
    <property type="entry name" value="Sig_transdc_His_kin_sub3_dim/P"/>
</dbReference>
<feature type="domain" description="Histidine kinase" evidence="11">
    <location>
        <begin position="205"/>
        <end position="396"/>
    </location>
</feature>
<evidence type="ECO:0000259" key="11">
    <source>
        <dbReference type="PROSITE" id="PS50109"/>
    </source>
</evidence>
<evidence type="ECO:0000256" key="8">
    <source>
        <dbReference type="ARBA" id="ARBA00023012"/>
    </source>
</evidence>
<dbReference type="Gene3D" id="3.30.565.10">
    <property type="entry name" value="Histidine kinase-like ATPase, C-terminal domain"/>
    <property type="match status" value="1"/>
</dbReference>
<dbReference type="GO" id="GO:0016020">
    <property type="term" value="C:membrane"/>
    <property type="evidence" value="ECO:0007669"/>
    <property type="project" value="InterPro"/>
</dbReference>
<keyword evidence="10" id="KW-0472">Membrane</keyword>
<keyword evidence="13" id="KW-1185">Reference proteome</keyword>
<keyword evidence="10" id="KW-1133">Transmembrane helix</keyword>
<dbReference type="GO" id="GO:0000155">
    <property type="term" value="F:phosphorelay sensor kinase activity"/>
    <property type="evidence" value="ECO:0007669"/>
    <property type="project" value="InterPro"/>
</dbReference>
<name>A0A919RDB1_9ACTN</name>
<keyword evidence="4" id="KW-0808">Transferase</keyword>
<keyword evidence="10" id="KW-0812">Transmembrane</keyword>
<dbReference type="Pfam" id="PF07730">
    <property type="entry name" value="HisKA_3"/>
    <property type="match status" value="1"/>
</dbReference>
<reference evidence="12" key="1">
    <citation type="submission" date="2021-01" db="EMBL/GenBank/DDBJ databases">
        <title>Whole genome shotgun sequence of Sinosporangium siamense NBRC 109515.</title>
        <authorList>
            <person name="Komaki H."/>
            <person name="Tamura T."/>
        </authorList>
    </citation>
    <scope>NUCLEOTIDE SEQUENCE</scope>
    <source>
        <strain evidence="12">NBRC 109515</strain>
    </source>
</reference>
<keyword evidence="5" id="KW-0547">Nucleotide-binding</keyword>
<keyword evidence="9" id="KW-0175">Coiled coil</keyword>
<dbReference type="CDD" id="cd16917">
    <property type="entry name" value="HATPase_UhpB-NarQ-NarX-like"/>
    <property type="match status" value="1"/>
</dbReference>
<dbReference type="InterPro" id="IPR003594">
    <property type="entry name" value="HATPase_dom"/>
</dbReference>
<dbReference type="GO" id="GO:0005524">
    <property type="term" value="F:ATP binding"/>
    <property type="evidence" value="ECO:0007669"/>
    <property type="project" value="UniProtKB-KW"/>
</dbReference>
<organism evidence="12 13">
    <name type="scientific">Sinosporangium siamense</name>
    <dbReference type="NCBI Taxonomy" id="1367973"/>
    <lineage>
        <taxon>Bacteria</taxon>
        <taxon>Bacillati</taxon>
        <taxon>Actinomycetota</taxon>
        <taxon>Actinomycetes</taxon>
        <taxon>Streptosporangiales</taxon>
        <taxon>Streptosporangiaceae</taxon>
        <taxon>Sinosporangium</taxon>
    </lineage>
</organism>
<dbReference type="InterPro" id="IPR050482">
    <property type="entry name" value="Sensor_HK_TwoCompSys"/>
</dbReference>
<dbReference type="InterPro" id="IPR005467">
    <property type="entry name" value="His_kinase_dom"/>
</dbReference>
<gene>
    <name evidence="12" type="ORF">Ssi02_15630</name>
</gene>
<dbReference type="PANTHER" id="PTHR24421">
    <property type="entry name" value="NITRATE/NITRITE SENSOR PROTEIN NARX-RELATED"/>
    <property type="match status" value="1"/>
</dbReference>
<feature type="transmembrane region" description="Helical" evidence="10">
    <location>
        <begin position="52"/>
        <end position="70"/>
    </location>
</feature>
<comment type="catalytic activity">
    <reaction evidence="1">
        <text>ATP + protein L-histidine = ADP + protein N-phospho-L-histidine.</text>
        <dbReference type="EC" id="2.7.13.3"/>
    </reaction>
</comment>
<evidence type="ECO:0000256" key="1">
    <source>
        <dbReference type="ARBA" id="ARBA00000085"/>
    </source>
</evidence>
<evidence type="ECO:0000313" key="13">
    <source>
        <dbReference type="Proteomes" id="UP000606172"/>
    </source>
</evidence>
<evidence type="ECO:0000256" key="3">
    <source>
        <dbReference type="ARBA" id="ARBA00022553"/>
    </source>
</evidence>